<feature type="domain" description="HAMP" evidence="8">
    <location>
        <begin position="210"/>
        <end position="262"/>
    </location>
</feature>
<dbReference type="CDD" id="cd11386">
    <property type="entry name" value="MCP_signal"/>
    <property type="match status" value="1"/>
</dbReference>
<evidence type="ECO:0000256" key="2">
    <source>
        <dbReference type="ARBA" id="ARBA00022481"/>
    </source>
</evidence>
<dbReference type="SMART" id="SM00283">
    <property type="entry name" value="MA"/>
    <property type="match status" value="1"/>
</dbReference>
<dbReference type="PANTHER" id="PTHR43531:SF14">
    <property type="entry name" value="METHYL-ACCEPTING CHEMOTAXIS PROTEIN I-RELATED"/>
    <property type="match status" value="1"/>
</dbReference>
<evidence type="ECO:0000256" key="4">
    <source>
        <dbReference type="PROSITE-ProRule" id="PRU00284"/>
    </source>
</evidence>
<comment type="similarity">
    <text evidence="3">Belongs to the methyl-accepting chemotaxis (MCP) protein family.</text>
</comment>
<evidence type="ECO:0000259" key="8">
    <source>
        <dbReference type="PROSITE" id="PS50885"/>
    </source>
</evidence>
<dbReference type="PANTHER" id="PTHR43531">
    <property type="entry name" value="PROTEIN ICFG"/>
    <property type="match status" value="1"/>
</dbReference>
<accession>A0A2A7UTR2</accession>
<keyword evidence="6" id="KW-0812">Transmembrane</keyword>
<comment type="caution">
    <text evidence="9">The sequence shown here is derived from an EMBL/GenBank/DDBJ whole genome shotgun (WGS) entry which is preliminary data.</text>
</comment>
<dbReference type="PROSITE" id="PS50111">
    <property type="entry name" value="CHEMOTAXIS_TRANSDUC_2"/>
    <property type="match status" value="1"/>
</dbReference>
<keyword evidence="4" id="KW-0807">Transducer</keyword>
<dbReference type="PROSITE" id="PS50885">
    <property type="entry name" value="HAMP"/>
    <property type="match status" value="1"/>
</dbReference>
<dbReference type="Pfam" id="PF00672">
    <property type="entry name" value="HAMP"/>
    <property type="match status" value="1"/>
</dbReference>
<dbReference type="SUPFAM" id="SSF58104">
    <property type="entry name" value="Methyl-accepting chemotaxis protein (MCP) signaling domain"/>
    <property type="match status" value="1"/>
</dbReference>
<evidence type="ECO:0000259" key="7">
    <source>
        <dbReference type="PROSITE" id="PS50111"/>
    </source>
</evidence>
<evidence type="ECO:0000256" key="3">
    <source>
        <dbReference type="ARBA" id="ARBA00029447"/>
    </source>
</evidence>
<evidence type="ECO:0000256" key="6">
    <source>
        <dbReference type="SAM" id="Phobius"/>
    </source>
</evidence>
<dbReference type="STRING" id="1219032.GCA_001515545_02831"/>
<dbReference type="GeneID" id="80800709"/>
<keyword evidence="6" id="KW-0472">Membrane</keyword>
<feature type="transmembrane region" description="Helical" evidence="6">
    <location>
        <begin position="12"/>
        <end position="30"/>
    </location>
</feature>
<proteinExistence type="inferred from homology"/>
<dbReference type="InterPro" id="IPR003660">
    <property type="entry name" value="HAMP_dom"/>
</dbReference>
<dbReference type="InterPro" id="IPR004089">
    <property type="entry name" value="MCPsignal_dom"/>
</dbReference>
<dbReference type="GO" id="GO:0005886">
    <property type="term" value="C:plasma membrane"/>
    <property type="evidence" value="ECO:0007669"/>
    <property type="project" value="TreeGrafter"/>
</dbReference>
<dbReference type="OrthoDB" id="9806477at2"/>
<dbReference type="Gene3D" id="1.10.287.950">
    <property type="entry name" value="Methyl-accepting chemotaxis protein"/>
    <property type="match status" value="1"/>
</dbReference>
<dbReference type="InterPro" id="IPR051310">
    <property type="entry name" value="MCP_chemotaxis"/>
</dbReference>
<dbReference type="Pfam" id="PF00015">
    <property type="entry name" value="MCPsignal"/>
    <property type="match status" value="1"/>
</dbReference>
<keyword evidence="10" id="KW-1185">Reference proteome</keyword>
<evidence type="ECO:0000313" key="9">
    <source>
        <dbReference type="EMBL" id="PEH88695.1"/>
    </source>
</evidence>
<gene>
    <name evidence="9" type="ORF">CRM82_08840</name>
</gene>
<dbReference type="InterPro" id="IPR047347">
    <property type="entry name" value="YvaQ-like_sensor"/>
</dbReference>
<dbReference type="EMBL" id="PDEA01000001">
    <property type="protein sequence ID" value="PEH88695.1"/>
    <property type="molecule type" value="Genomic_DNA"/>
</dbReference>
<keyword evidence="6" id="KW-1133">Transmembrane helix</keyword>
<dbReference type="RefSeq" id="WP_083520518.1">
    <property type="nucleotide sequence ID" value="NZ_PDEA01000001.1"/>
</dbReference>
<dbReference type="GO" id="GO:0007165">
    <property type="term" value="P:signal transduction"/>
    <property type="evidence" value="ECO:0007669"/>
    <property type="project" value="UniProtKB-KW"/>
</dbReference>
<dbReference type="InterPro" id="IPR024478">
    <property type="entry name" value="HlyB_4HB_MCP"/>
</dbReference>
<sequence>MKHIGVTHKLWLGVGSIVVGAVIIVGVAGYNSAQHQKKHGEQDRLLSLRLEQATQWHALTQVNAVRTLAQVFSRDAQDAEQFSAQMAATSQQISTLQQALEASARDADDRGQMQNVVALRQAMQTQRDQMLQKKAAGQEEESRALARTGYRQSVDAYLAGLLRFVQHQSQGLEAMRAEMGAARQGVVRSSALNMVVLLLGVSIGAYLLINGIRRALAQANGVAGQIAAGDLRSQWAVQRHDEFGQLLLSLQAMSRSLGAMIQDVSTSGDAIALASAEIANGNQDLSQRTEITSSHLQQAASAMLQLTSTLQQTAASAQQAAGLADQASGVAQRGGAVVGQVVSTMNDIHASSQKIADIIGVIDGIAFQTNILALNAAVEAARAGEQGRGFAVVASEVRSLAGRSADAAKEIKQLIQASVERVADGARLVNEAGGTMQEIVQSVQRVTQVMGQINASAAEQRDGVAQVSEAVGALDQMTQQNAALVEESAAAAFSLREQSEHLRELVQRFQVPDSVPQRTGAAAVAATVPVGASAPVLASGHGAVHALRSPARAPALAPAGQQTDPSRALEMA</sequence>
<comment type="subcellular location">
    <subcellularLocation>
        <location evidence="1">Membrane</location>
    </subcellularLocation>
</comment>
<dbReference type="Proteomes" id="UP000220246">
    <property type="component" value="Unassembled WGS sequence"/>
</dbReference>
<dbReference type="FunFam" id="1.10.287.950:FF:000001">
    <property type="entry name" value="Methyl-accepting chemotaxis sensory transducer"/>
    <property type="match status" value="1"/>
</dbReference>
<evidence type="ECO:0000313" key="10">
    <source>
        <dbReference type="Proteomes" id="UP000220246"/>
    </source>
</evidence>
<feature type="transmembrane region" description="Helical" evidence="6">
    <location>
        <begin position="191"/>
        <end position="209"/>
    </location>
</feature>
<evidence type="ECO:0000256" key="1">
    <source>
        <dbReference type="ARBA" id="ARBA00004370"/>
    </source>
</evidence>
<dbReference type="CDD" id="cd06225">
    <property type="entry name" value="HAMP"/>
    <property type="match status" value="1"/>
</dbReference>
<dbReference type="InterPro" id="IPR004090">
    <property type="entry name" value="Chemotax_Me-accpt_rcpt"/>
</dbReference>
<organism evidence="9 10">
    <name type="scientific">Comamonas terrigena</name>
    <dbReference type="NCBI Taxonomy" id="32013"/>
    <lineage>
        <taxon>Bacteria</taxon>
        <taxon>Pseudomonadati</taxon>
        <taxon>Pseudomonadota</taxon>
        <taxon>Betaproteobacteria</taxon>
        <taxon>Burkholderiales</taxon>
        <taxon>Comamonadaceae</taxon>
        <taxon>Comamonas</taxon>
    </lineage>
</organism>
<keyword evidence="2" id="KW-0488">Methylation</keyword>
<protein>
    <submittedName>
        <fullName evidence="9">Methyl-accepting chemotaxis protein</fullName>
    </submittedName>
</protein>
<dbReference type="Pfam" id="PF12729">
    <property type="entry name" value="4HB_MCP_1"/>
    <property type="match status" value="1"/>
</dbReference>
<dbReference type="GO" id="GO:0006935">
    <property type="term" value="P:chemotaxis"/>
    <property type="evidence" value="ECO:0007669"/>
    <property type="project" value="InterPro"/>
</dbReference>
<dbReference type="AlphaFoldDB" id="A0A2A7UTR2"/>
<dbReference type="GO" id="GO:0004888">
    <property type="term" value="F:transmembrane signaling receptor activity"/>
    <property type="evidence" value="ECO:0007669"/>
    <property type="project" value="InterPro"/>
</dbReference>
<dbReference type="PRINTS" id="PR00260">
    <property type="entry name" value="CHEMTRNSDUCR"/>
</dbReference>
<feature type="region of interest" description="Disordered" evidence="5">
    <location>
        <begin position="553"/>
        <end position="572"/>
    </location>
</feature>
<feature type="domain" description="Methyl-accepting transducer" evidence="7">
    <location>
        <begin position="267"/>
        <end position="496"/>
    </location>
</feature>
<evidence type="ECO:0000256" key="5">
    <source>
        <dbReference type="SAM" id="MobiDB-lite"/>
    </source>
</evidence>
<dbReference type="SMART" id="SM00304">
    <property type="entry name" value="HAMP"/>
    <property type="match status" value="1"/>
</dbReference>
<reference evidence="10" key="1">
    <citation type="submission" date="2017-09" db="EMBL/GenBank/DDBJ databases">
        <title>FDA dAtabase for Regulatory Grade micrObial Sequences (FDA-ARGOS): Supporting development and validation of Infectious Disease Dx tests.</title>
        <authorList>
            <person name="Minogue T."/>
            <person name="Wolcott M."/>
            <person name="Wasieloski L."/>
            <person name="Aguilar W."/>
            <person name="Moore D."/>
            <person name="Tallon L."/>
            <person name="Sadzewicz L."/>
            <person name="Ott S."/>
            <person name="Zhao X."/>
            <person name="Nagaraj S."/>
            <person name="Vavikolanu K."/>
            <person name="Aluvathingal J."/>
            <person name="Nadendla S."/>
            <person name="Sichtig H."/>
        </authorList>
    </citation>
    <scope>NUCLEOTIDE SEQUENCE [LARGE SCALE GENOMIC DNA]</scope>
    <source>
        <strain evidence="10">FDAARGOS_394</strain>
    </source>
</reference>
<name>A0A2A7UTR2_COMTR</name>
<dbReference type="CDD" id="cd19411">
    <property type="entry name" value="MCP2201-like_sensor"/>
    <property type="match status" value="1"/>
</dbReference>